<reference evidence="3" key="1">
    <citation type="submission" date="2021-04" db="EMBL/GenBank/DDBJ databases">
        <title>Luteolibacter sp. 32A isolated from the skin of an Anderson's salamander (Ambystoma andersonii).</title>
        <authorList>
            <person name="Spergser J."/>
            <person name="Busse H.-J."/>
        </authorList>
    </citation>
    <scope>NUCLEOTIDE SEQUENCE</scope>
    <source>
        <strain evidence="3">32A</strain>
    </source>
</reference>
<feature type="signal peptide" evidence="2">
    <location>
        <begin position="1"/>
        <end position="24"/>
    </location>
</feature>
<proteinExistence type="predicted"/>
<dbReference type="KEGG" id="lamb:KBB96_08440"/>
<name>A0A975J2R1_9BACT</name>
<feature type="region of interest" description="Disordered" evidence="1">
    <location>
        <begin position="152"/>
        <end position="206"/>
    </location>
</feature>
<dbReference type="EMBL" id="CP073100">
    <property type="protein sequence ID" value="QUE52907.1"/>
    <property type="molecule type" value="Genomic_DNA"/>
</dbReference>
<gene>
    <name evidence="3" type="ORF">KBB96_08440</name>
</gene>
<protein>
    <recommendedName>
        <fullName evidence="5">DUF3471 domain-containing protein</fullName>
    </recommendedName>
</protein>
<sequence>MFAKSSLCVAVACVLVLPALQAVADEPADLVKLRAAYEAEMKAATAPIRVRQIEKLQALLKTFTQRGELENAVAVRGELEKLQSTTGPTEGKTGVDATTAFRAAIAESTWQWERAGRPASRITFHANGTFTNPNWKGDFRWRISGERTLTLEGDTTGTTKMTFDPSFSTFEGPDFKTGDPIKGRRVAKSTSPASSGTPSGAFGEAR</sequence>
<evidence type="ECO:0000256" key="1">
    <source>
        <dbReference type="SAM" id="MobiDB-lite"/>
    </source>
</evidence>
<dbReference type="AlphaFoldDB" id="A0A975J2R1"/>
<organism evidence="3 4">
    <name type="scientific">Luteolibacter ambystomatis</name>
    <dbReference type="NCBI Taxonomy" id="2824561"/>
    <lineage>
        <taxon>Bacteria</taxon>
        <taxon>Pseudomonadati</taxon>
        <taxon>Verrucomicrobiota</taxon>
        <taxon>Verrucomicrobiia</taxon>
        <taxon>Verrucomicrobiales</taxon>
        <taxon>Verrucomicrobiaceae</taxon>
        <taxon>Luteolibacter</taxon>
    </lineage>
</organism>
<dbReference type="Proteomes" id="UP000676169">
    <property type="component" value="Chromosome"/>
</dbReference>
<evidence type="ECO:0008006" key="5">
    <source>
        <dbReference type="Google" id="ProtNLM"/>
    </source>
</evidence>
<feature type="compositionally biased region" description="Basic and acidic residues" evidence="1">
    <location>
        <begin position="173"/>
        <end position="182"/>
    </location>
</feature>
<feature type="compositionally biased region" description="Low complexity" evidence="1">
    <location>
        <begin position="189"/>
        <end position="206"/>
    </location>
</feature>
<evidence type="ECO:0000313" key="4">
    <source>
        <dbReference type="Proteomes" id="UP000676169"/>
    </source>
</evidence>
<evidence type="ECO:0000313" key="3">
    <source>
        <dbReference type="EMBL" id="QUE52907.1"/>
    </source>
</evidence>
<evidence type="ECO:0000256" key="2">
    <source>
        <dbReference type="SAM" id="SignalP"/>
    </source>
</evidence>
<keyword evidence="2" id="KW-0732">Signal</keyword>
<keyword evidence="4" id="KW-1185">Reference proteome</keyword>
<feature type="chain" id="PRO_5037399639" description="DUF3471 domain-containing protein" evidence="2">
    <location>
        <begin position="25"/>
        <end position="206"/>
    </location>
</feature>
<feature type="compositionally biased region" description="Low complexity" evidence="1">
    <location>
        <begin position="152"/>
        <end position="162"/>
    </location>
</feature>
<accession>A0A975J2R1</accession>
<dbReference type="RefSeq" id="WP_211634251.1">
    <property type="nucleotide sequence ID" value="NZ_CP073100.1"/>
</dbReference>